<evidence type="ECO:0000256" key="5">
    <source>
        <dbReference type="ARBA" id="ARBA00022827"/>
    </source>
</evidence>
<dbReference type="InterPro" id="IPR036318">
    <property type="entry name" value="FAD-bd_PCMH-like_sf"/>
</dbReference>
<dbReference type="Pfam" id="PF02913">
    <property type="entry name" value="FAD-oxidase_C"/>
    <property type="match status" value="1"/>
</dbReference>
<evidence type="ECO:0000313" key="12">
    <source>
        <dbReference type="Proteomes" id="UP001363151"/>
    </source>
</evidence>
<comment type="similarity">
    <text evidence="3">Belongs to the FAD-binding oxidoreductase/transferase type 4 family.</text>
</comment>
<comment type="subcellular location">
    <subcellularLocation>
        <location evidence="2">Mitochondrion</location>
    </subcellularLocation>
</comment>
<evidence type="ECO:0000256" key="6">
    <source>
        <dbReference type="ARBA" id="ARBA00022946"/>
    </source>
</evidence>
<comment type="caution">
    <text evidence="11">The sequence shown here is derived from an EMBL/GenBank/DDBJ whole genome shotgun (WGS) entry which is preliminary data.</text>
</comment>
<keyword evidence="12" id="KW-1185">Reference proteome</keyword>
<dbReference type="PANTHER" id="PTHR11748">
    <property type="entry name" value="D-LACTATE DEHYDROGENASE"/>
    <property type="match status" value="1"/>
</dbReference>
<evidence type="ECO:0000256" key="8">
    <source>
        <dbReference type="ARBA" id="ARBA00023128"/>
    </source>
</evidence>
<dbReference type="Gene3D" id="1.10.45.10">
    <property type="entry name" value="Vanillyl-alcohol Oxidase, Chain A, domain 4"/>
    <property type="match status" value="1"/>
</dbReference>
<dbReference type="SUPFAM" id="SSF55103">
    <property type="entry name" value="FAD-linked oxidases, C-terminal domain"/>
    <property type="match status" value="1"/>
</dbReference>
<dbReference type="SUPFAM" id="SSF56176">
    <property type="entry name" value="FAD-binding/transporter-associated domain-like"/>
    <property type="match status" value="1"/>
</dbReference>
<dbReference type="PROSITE" id="PS51387">
    <property type="entry name" value="FAD_PCMH"/>
    <property type="match status" value="1"/>
</dbReference>
<evidence type="ECO:0000256" key="7">
    <source>
        <dbReference type="ARBA" id="ARBA00023002"/>
    </source>
</evidence>
<reference evidence="11 12" key="1">
    <citation type="submission" date="2024-03" db="EMBL/GenBank/DDBJ databases">
        <title>Aureococcus anophagefferens CCMP1851 and Kratosvirus quantuckense: Draft genome of a second virus-susceptible host strain in the model system.</title>
        <authorList>
            <person name="Chase E."/>
            <person name="Truchon A.R."/>
            <person name="Schepens W."/>
            <person name="Wilhelm S.W."/>
        </authorList>
    </citation>
    <scope>NUCLEOTIDE SEQUENCE [LARGE SCALE GENOMIC DNA]</scope>
    <source>
        <strain evidence="11 12">CCMP1851</strain>
    </source>
</reference>
<name>A0ABR1FIV8_AURAN</name>
<dbReference type="Pfam" id="PF01565">
    <property type="entry name" value="FAD_binding_4"/>
    <property type="match status" value="1"/>
</dbReference>
<dbReference type="InterPro" id="IPR016164">
    <property type="entry name" value="FAD-linked_Oxase-like_C"/>
</dbReference>
<dbReference type="Gene3D" id="3.30.70.2740">
    <property type="match status" value="1"/>
</dbReference>
<dbReference type="Gene3D" id="3.30.465.10">
    <property type="match status" value="1"/>
</dbReference>
<feature type="domain" description="FAD-binding PCMH-type" evidence="10">
    <location>
        <begin position="56"/>
        <end position="235"/>
    </location>
</feature>
<dbReference type="InterPro" id="IPR016169">
    <property type="entry name" value="FAD-bd_PCMH_sub2"/>
</dbReference>
<evidence type="ECO:0000256" key="4">
    <source>
        <dbReference type="ARBA" id="ARBA00022630"/>
    </source>
</evidence>
<evidence type="ECO:0000256" key="9">
    <source>
        <dbReference type="ARBA" id="ARBA00038897"/>
    </source>
</evidence>
<evidence type="ECO:0000256" key="3">
    <source>
        <dbReference type="ARBA" id="ARBA00008000"/>
    </source>
</evidence>
<protein>
    <recommendedName>
        <fullName evidence="9">D-lactate dehydrogenase (cytochrome)</fullName>
        <ecNumber evidence="9">1.1.2.4</ecNumber>
    </recommendedName>
</protein>
<accession>A0ABR1FIV8</accession>
<evidence type="ECO:0000256" key="1">
    <source>
        <dbReference type="ARBA" id="ARBA00001974"/>
    </source>
</evidence>
<proteinExistence type="inferred from homology"/>
<dbReference type="InterPro" id="IPR004113">
    <property type="entry name" value="FAD-bd_oxidored_4_C"/>
</dbReference>
<keyword evidence="6" id="KW-0809">Transit peptide</keyword>
<evidence type="ECO:0000256" key="2">
    <source>
        <dbReference type="ARBA" id="ARBA00004173"/>
    </source>
</evidence>
<comment type="cofactor">
    <cofactor evidence="1">
        <name>FAD</name>
        <dbReference type="ChEBI" id="CHEBI:57692"/>
    </cofactor>
</comment>
<dbReference type="EMBL" id="JBBJCI010000375">
    <property type="protein sequence ID" value="KAK7231693.1"/>
    <property type="molecule type" value="Genomic_DNA"/>
</dbReference>
<dbReference type="InterPro" id="IPR016171">
    <property type="entry name" value="Vanillyl_alc_oxidase_C-sub2"/>
</dbReference>
<dbReference type="Proteomes" id="UP001363151">
    <property type="component" value="Unassembled WGS sequence"/>
</dbReference>
<keyword evidence="8" id="KW-0496">Mitochondrion</keyword>
<keyword evidence="5" id="KW-0274">FAD</keyword>
<organism evidence="11 12">
    <name type="scientific">Aureococcus anophagefferens</name>
    <name type="common">Harmful bloom alga</name>
    <dbReference type="NCBI Taxonomy" id="44056"/>
    <lineage>
        <taxon>Eukaryota</taxon>
        <taxon>Sar</taxon>
        <taxon>Stramenopiles</taxon>
        <taxon>Ochrophyta</taxon>
        <taxon>Pelagophyceae</taxon>
        <taxon>Pelagomonadales</taxon>
        <taxon>Pelagomonadaceae</taxon>
        <taxon>Aureococcus</taxon>
    </lineage>
</organism>
<dbReference type="InterPro" id="IPR016166">
    <property type="entry name" value="FAD-bd_PCMH"/>
</dbReference>
<gene>
    <name evidence="11" type="primary">LDHD</name>
    <name evidence="11" type="ORF">SO694_00123081</name>
</gene>
<dbReference type="InterPro" id="IPR006094">
    <property type="entry name" value="Oxid_FAD_bind_N"/>
</dbReference>
<evidence type="ECO:0000313" key="11">
    <source>
        <dbReference type="EMBL" id="KAK7231693.1"/>
    </source>
</evidence>
<sequence length="504" mass="52223">MRAALRRCAVAGPPPRRALSSAAAVDDRLLASLEAVCDTSTNASILARHGKDESHHACVPPDVVAFPASTAEVSALLRLCHERRTPVVPFGVGTSLEGHVQAPRGGLSIDVGAKMTAMLEENAGDMDCRAEAGATRKAVNAALRHTGLEFMVDPGADATVGGMAACGASGTTAVRYGTMRDAVLGLTVVLADGTVLETGGRARKSSAGYDLTRLFIGSEGTLGVITEVALALHPAPSHVSAATVRFETLAAAVEAVEGLRLHGVPVARCELLDATTLAAFNAYNAGVAGFSPQPLAPSLFLEFHGMSAARDTHLRPFRREVFRCMSAANVEEQADVARAVAEDCGGSDFAWSADEGERNRLWAARHSTYYASLALKQDGRAVVTDACVPLSALADVVERTAADVAAAGVVGPIFGHAGDGNFHCILVYNDDDDADYLARLHGVNAKLVARAIDAGGTCTGEHGVGAGKKAYVLQERGPAAVGAMRAVKAALDPRGIMNPGKIFD</sequence>
<dbReference type="EC" id="1.1.2.4" evidence="9"/>
<keyword evidence="4" id="KW-0285">Flavoprotein</keyword>
<dbReference type="PANTHER" id="PTHR11748:SF111">
    <property type="entry name" value="D-LACTATE DEHYDROGENASE, MITOCHONDRIAL-RELATED"/>
    <property type="match status" value="1"/>
</dbReference>
<keyword evidence="7" id="KW-0560">Oxidoreductase</keyword>
<evidence type="ECO:0000259" key="10">
    <source>
        <dbReference type="PROSITE" id="PS51387"/>
    </source>
</evidence>